<dbReference type="AlphaFoldDB" id="A0A024UCR8"/>
<name>A0A024UCR8_9STRA</name>
<evidence type="ECO:0000256" key="3">
    <source>
        <dbReference type="SAM" id="Phobius"/>
    </source>
</evidence>
<keyword evidence="3" id="KW-1133">Transmembrane helix</keyword>
<dbReference type="PROSITE" id="PS00107">
    <property type="entry name" value="PROTEIN_KINASE_ATP"/>
    <property type="match status" value="1"/>
</dbReference>
<dbReference type="InterPro" id="IPR020635">
    <property type="entry name" value="Tyr_kinase_cat_dom"/>
</dbReference>
<dbReference type="InterPro" id="IPR051681">
    <property type="entry name" value="Ser/Thr_Kinases-Pseudokinases"/>
</dbReference>
<dbReference type="InterPro" id="IPR011009">
    <property type="entry name" value="Kinase-like_dom_sf"/>
</dbReference>
<protein>
    <submittedName>
        <fullName evidence="5">TKL protein kinase</fullName>
    </submittedName>
</protein>
<dbReference type="GeneID" id="20082123"/>
<evidence type="ECO:0000313" key="5">
    <source>
        <dbReference type="EMBL" id="ETW03687.1"/>
    </source>
</evidence>
<keyword evidence="1" id="KW-0067">ATP-binding</keyword>
<dbReference type="GO" id="GO:0004674">
    <property type="term" value="F:protein serine/threonine kinase activity"/>
    <property type="evidence" value="ECO:0007669"/>
    <property type="project" value="TreeGrafter"/>
</dbReference>
<keyword evidence="1" id="KW-0547">Nucleotide-binding</keyword>
<dbReference type="PROSITE" id="PS00109">
    <property type="entry name" value="PROTEIN_KINASE_TYR"/>
    <property type="match status" value="1"/>
</dbReference>
<feature type="transmembrane region" description="Helical" evidence="3">
    <location>
        <begin position="77"/>
        <end position="97"/>
    </location>
</feature>
<dbReference type="GO" id="GO:0004713">
    <property type="term" value="F:protein tyrosine kinase activity"/>
    <property type="evidence" value="ECO:0007669"/>
    <property type="project" value="InterPro"/>
</dbReference>
<evidence type="ECO:0000256" key="1">
    <source>
        <dbReference type="PROSITE-ProRule" id="PRU10141"/>
    </source>
</evidence>
<feature type="transmembrane region" description="Helical" evidence="3">
    <location>
        <begin position="117"/>
        <end position="138"/>
    </location>
</feature>
<evidence type="ECO:0000256" key="2">
    <source>
        <dbReference type="SAM" id="MobiDB-lite"/>
    </source>
</evidence>
<proteinExistence type="predicted"/>
<dbReference type="SUPFAM" id="SSF56112">
    <property type="entry name" value="Protein kinase-like (PK-like)"/>
    <property type="match status" value="1"/>
</dbReference>
<dbReference type="VEuPathDB" id="FungiDB:H310_05073"/>
<gene>
    <name evidence="5" type="ORF">H310_05073</name>
</gene>
<feature type="region of interest" description="Disordered" evidence="2">
    <location>
        <begin position="833"/>
        <end position="857"/>
    </location>
</feature>
<dbReference type="SMART" id="SM00219">
    <property type="entry name" value="TyrKc"/>
    <property type="match status" value="1"/>
</dbReference>
<dbReference type="InterPro" id="IPR017441">
    <property type="entry name" value="Protein_kinase_ATP_BS"/>
</dbReference>
<dbReference type="EMBL" id="KI913959">
    <property type="protein sequence ID" value="ETW03687.1"/>
    <property type="molecule type" value="Genomic_DNA"/>
</dbReference>
<sequence length="857" mass="93785">MNTPITTTTTPSAMDGWLGSRDPRSYRRVFVYYVFNWVFAVSLWIGFIASFALSVLTCGLILLFWNRLRRRRVVYKLVAYMWTHEITLMNLVSPTSLSHVSHWDLTRESVVLSVAYFVVWKGCVGWLLTSLPLVLFVLDSTYLSALNINIDVLSSELDEYQLHPLVARVGILAYFALCLWACDLALTVLAQMTAMAYAKIFEAPELFRRDLQSTFPHSPLSFPIPPTLRQHPTVSDARRHHHPLTTYSRVTTGRTCLAETMSPVVTGSLTTSCQAAATVLPAGSNLLKPLPSNKLPGLTTIPLAISSTQSPRDDDSRLVSVPEKLVMSQLRVATAAPPLYECLSPTAPRPLSSYAVLSPSPVSPGQMDHDALMTRTPVSRALPESGSHSAIPREPAHFAMYGPPVIRGTRPFSLHLWAFAATQRADMHAMALESTGHRSLSRETMLDNVRHGTLVHATLDVPCGFDLLHPFSASLSMVWTGELHRLTYRLQRQVGSADTGHVLFKVTLVVGAVVRTLRSYVLVHGVTAPDAVSADDVDDGDVVQPLECVMEVLPDSFREIPYSALDIQEWIGSGAGGDAYRAMFNGQEVVVKTIRASEYGTSGDAIQAAFQHEAAVLNRFGHHPHMVPFVGACSDLSYPLSIVTAYMPHGSLESHLMPGASSLLDKNLLLADIAAAACTIHDSGFVHRDLAARNVLVDAQGRGILSDFGMCRRVGAVGGAFVQHGSGPLKYMAPETLQPPYGFTPKSDVYAFGVLVWETLLESKPFANLTPLQAAVRVLEGQRLPVDDELSAVHRDLLAACFQDNPADRPTMHSVYHTLKAAQRPTWTFVDDRGGVEASTGQPQAAITRRPKRELSS</sequence>
<feature type="domain" description="Protein kinase" evidence="4">
    <location>
        <begin position="565"/>
        <end position="820"/>
    </location>
</feature>
<dbReference type="STRING" id="157072.A0A024UCR8"/>
<dbReference type="PRINTS" id="PR00109">
    <property type="entry name" value="TYRKINASE"/>
</dbReference>
<dbReference type="InterPro" id="IPR001245">
    <property type="entry name" value="Ser-Thr/Tyr_kinase_cat_dom"/>
</dbReference>
<dbReference type="eggNOG" id="KOG0194">
    <property type="taxonomic scope" value="Eukaryota"/>
</dbReference>
<dbReference type="Gene3D" id="3.30.200.20">
    <property type="entry name" value="Phosphorylase Kinase, domain 1"/>
    <property type="match status" value="1"/>
</dbReference>
<dbReference type="GO" id="GO:0005524">
    <property type="term" value="F:ATP binding"/>
    <property type="evidence" value="ECO:0007669"/>
    <property type="project" value="UniProtKB-UniRule"/>
</dbReference>
<feature type="transmembrane region" description="Helical" evidence="3">
    <location>
        <begin position="171"/>
        <end position="198"/>
    </location>
</feature>
<dbReference type="InterPro" id="IPR000719">
    <property type="entry name" value="Prot_kinase_dom"/>
</dbReference>
<dbReference type="RefSeq" id="XP_008867916.1">
    <property type="nucleotide sequence ID" value="XM_008869694.1"/>
</dbReference>
<feature type="binding site" evidence="1">
    <location>
        <position position="592"/>
    </location>
    <ligand>
        <name>ATP</name>
        <dbReference type="ChEBI" id="CHEBI:30616"/>
    </ligand>
</feature>
<evidence type="ECO:0000259" key="4">
    <source>
        <dbReference type="PROSITE" id="PS50011"/>
    </source>
</evidence>
<reference evidence="5" key="1">
    <citation type="submission" date="2013-12" db="EMBL/GenBank/DDBJ databases">
        <title>The Genome Sequence of Aphanomyces invadans NJM9701.</title>
        <authorList>
            <consortium name="The Broad Institute Genomics Platform"/>
            <person name="Russ C."/>
            <person name="Tyler B."/>
            <person name="van West P."/>
            <person name="Dieguez-Uribeondo J."/>
            <person name="Young S.K."/>
            <person name="Zeng Q."/>
            <person name="Gargeya S."/>
            <person name="Fitzgerald M."/>
            <person name="Abouelleil A."/>
            <person name="Alvarado L."/>
            <person name="Chapman S.B."/>
            <person name="Gainer-Dewar J."/>
            <person name="Goldberg J."/>
            <person name="Griggs A."/>
            <person name="Gujja S."/>
            <person name="Hansen M."/>
            <person name="Howarth C."/>
            <person name="Imamovic A."/>
            <person name="Ireland A."/>
            <person name="Larimer J."/>
            <person name="McCowan C."/>
            <person name="Murphy C."/>
            <person name="Pearson M."/>
            <person name="Poon T.W."/>
            <person name="Priest M."/>
            <person name="Roberts A."/>
            <person name="Saif S."/>
            <person name="Shea T."/>
            <person name="Sykes S."/>
            <person name="Wortman J."/>
            <person name="Nusbaum C."/>
            <person name="Birren B."/>
        </authorList>
    </citation>
    <scope>NUCLEOTIDE SEQUENCE [LARGE SCALE GENOMIC DNA]</scope>
    <source>
        <strain evidence="5">NJM9701</strain>
    </source>
</reference>
<keyword evidence="3" id="KW-0472">Membrane</keyword>
<dbReference type="PANTHER" id="PTHR44329">
    <property type="entry name" value="SERINE/THREONINE-PROTEIN KINASE TNNI3K-RELATED"/>
    <property type="match status" value="1"/>
</dbReference>
<keyword evidence="5" id="KW-0808">Transferase</keyword>
<dbReference type="InterPro" id="IPR008266">
    <property type="entry name" value="Tyr_kinase_AS"/>
</dbReference>
<dbReference type="OrthoDB" id="60655at2759"/>
<dbReference type="Pfam" id="PF07714">
    <property type="entry name" value="PK_Tyr_Ser-Thr"/>
    <property type="match status" value="1"/>
</dbReference>
<organism evidence="5">
    <name type="scientific">Aphanomyces invadans</name>
    <dbReference type="NCBI Taxonomy" id="157072"/>
    <lineage>
        <taxon>Eukaryota</taxon>
        <taxon>Sar</taxon>
        <taxon>Stramenopiles</taxon>
        <taxon>Oomycota</taxon>
        <taxon>Saprolegniomycetes</taxon>
        <taxon>Saprolegniales</taxon>
        <taxon>Verrucalvaceae</taxon>
        <taxon>Aphanomyces</taxon>
    </lineage>
</organism>
<keyword evidence="5" id="KW-0418">Kinase</keyword>
<keyword evidence="3" id="KW-0812">Transmembrane</keyword>
<dbReference type="PANTHER" id="PTHR44329:SF261">
    <property type="entry name" value="ZINC FINGER CONTAINING PROTEIN KINASE-RELATED"/>
    <property type="match status" value="1"/>
</dbReference>
<dbReference type="Gene3D" id="1.10.510.10">
    <property type="entry name" value="Transferase(Phosphotransferase) domain 1"/>
    <property type="match status" value="1"/>
</dbReference>
<dbReference type="PROSITE" id="PS50011">
    <property type="entry name" value="PROTEIN_KINASE_DOM"/>
    <property type="match status" value="1"/>
</dbReference>
<feature type="transmembrane region" description="Helical" evidence="3">
    <location>
        <begin position="37"/>
        <end position="65"/>
    </location>
</feature>
<accession>A0A024UCR8</accession>